<evidence type="ECO:0000313" key="2">
    <source>
        <dbReference type="Proteomes" id="UP000245207"/>
    </source>
</evidence>
<sequence>MFLDENGNKWEYEQLGVNVKCEAHESDVDIGIPAVMLPHDDVASLIIREEYHLTAKDGNLHSKVMLLNGEELSVTSSCDIPLLEA</sequence>
<gene>
    <name evidence="1" type="ORF">CTI12_AA033810</name>
</gene>
<dbReference type="Proteomes" id="UP000245207">
    <property type="component" value="Unassembled WGS sequence"/>
</dbReference>
<protein>
    <submittedName>
        <fullName evidence="1">Uncharacterized protein</fullName>
    </submittedName>
</protein>
<dbReference type="GO" id="GO:0004566">
    <property type="term" value="F:beta-glucuronidase activity"/>
    <property type="evidence" value="ECO:0007669"/>
    <property type="project" value="TreeGrafter"/>
</dbReference>
<reference evidence="1 2" key="1">
    <citation type="journal article" date="2018" name="Mol. Plant">
        <title>The genome of Artemisia annua provides insight into the evolution of Asteraceae family and artemisinin biosynthesis.</title>
        <authorList>
            <person name="Shen Q."/>
            <person name="Zhang L."/>
            <person name="Liao Z."/>
            <person name="Wang S."/>
            <person name="Yan T."/>
            <person name="Shi P."/>
            <person name="Liu M."/>
            <person name="Fu X."/>
            <person name="Pan Q."/>
            <person name="Wang Y."/>
            <person name="Lv Z."/>
            <person name="Lu X."/>
            <person name="Zhang F."/>
            <person name="Jiang W."/>
            <person name="Ma Y."/>
            <person name="Chen M."/>
            <person name="Hao X."/>
            <person name="Li L."/>
            <person name="Tang Y."/>
            <person name="Lv G."/>
            <person name="Zhou Y."/>
            <person name="Sun X."/>
            <person name="Brodelius P.E."/>
            <person name="Rose J.K.C."/>
            <person name="Tang K."/>
        </authorList>
    </citation>
    <scope>NUCLEOTIDE SEQUENCE [LARGE SCALE GENOMIC DNA]</scope>
    <source>
        <strain evidence="2">cv. Huhao1</strain>
        <tissue evidence="1">Leaf</tissue>
    </source>
</reference>
<dbReference type="STRING" id="35608.A0A2U1QG42"/>
<dbReference type="AlphaFoldDB" id="A0A2U1QG42"/>
<dbReference type="GO" id="GO:0009505">
    <property type="term" value="C:plant-type cell wall"/>
    <property type="evidence" value="ECO:0007669"/>
    <property type="project" value="TreeGrafter"/>
</dbReference>
<name>A0A2U1QG42_ARTAN</name>
<accession>A0A2U1QG42</accession>
<proteinExistence type="predicted"/>
<organism evidence="1 2">
    <name type="scientific">Artemisia annua</name>
    <name type="common">Sweet wormwood</name>
    <dbReference type="NCBI Taxonomy" id="35608"/>
    <lineage>
        <taxon>Eukaryota</taxon>
        <taxon>Viridiplantae</taxon>
        <taxon>Streptophyta</taxon>
        <taxon>Embryophyta</taxon>
        <taxon>Tracheophyta</taxon>
        <taxon>Spermatophyta</taxon>
        <taxon>Magnoliopsida</taxon>
        <taxon>eudicotyledons</taxon>
        <taxon>Gunneridae</taxon>
        <taxon>Pentapetalae</taxon>
        <taxon>asterids</taxon>
        <taxon>campanulids</taxon>
        <taxon>Asterales</taxon>
        <taxon>Asteraceae</taxon>
        <taxon>Asteroideae</taxon>
        <taxon>Anthemideae</taxon>
        <taxon>Artemisiinae</taxon>
        <taxon>Artemisia</taxon>
    </lineage>
</organism>
<dbReference type="PANTHER" id="PTHR14363">
    <property type="entry name" value="HEPARANASE-RELATED"/>
    <property type="match status" value="1"/>
</dbReference>
<dbReference type="OrthoDB" id="1727988at2759"/>
<dbReference type="PANTHER" id="PTHR14363:SF17">
    <property type="entry name" value="HEPARANASE-LIKE PROTEIN 3"/>
    <property type="match status" value="1"/>
</dbReference>
<comment type="caution">
    <text evidence="1">The sequence shown here is derived from an EMBL/GenBank/DDBJ whole genome shotgun (WGS) entry which is preliminary data.</text>
</comment>
<keyword evidence="2" id="KW-1185">Reference proteome</keyword>
<evidence type="ECO:0000313" key="1">
    <source>
        <dbReference type="EMBL" id="PWA96981.1"/>
    </source>
</evidence>
<dbReference type="EMBL" id="PKPP01000149">
    <property type="protein sequence ID" value="PWA96981.1"/>
    <property type="molecule type" value="Genomic_DNA"/>
</dbReference>